<protein>
    <submittedName>
        <fullName evidence="1">Uncharacterized protein</fullName>
    </submittedName>
</protein>
<organism evidence="1">
    <name type="scientific">Chlorobium phaeobacteroides (strain BS1)</name>
    <dbReference type="NCBI Taxonomy" id="331678"/>
    <lineage>
        <taxon>Bacteria</taxon>
        <taxon>Pseudomonadati</taxon>
        <taxon>Chlorobiota</taxon>
        <taxon>Chlorobiia</taxon>
        <taxon>Chlorobiales</taxon>
        <taxon>Chlorobiaceae</taxon>
        <taxon>Chlorobium/Pelodictyon group</taxon>
        <taxon>Chlorobium</taxon>
    </lineage>
</organism>
<sequence>MVILNKNHFQVTRMLPNALLKKTAKVVQFDEITSDVPMEISQ</sequence>
<evidence type="ECO:0000313" key="1">
    <source>
        <dbReference type="EMBL" id="ACE03675.1"/>
    </source>
</evidence>
<accession>B3ENE5</accession>
<gene>
    <name evidence="1" type="ordered locus">Cphamn1_0719</name>
</gene>
<dbReference type="EMBL" id="CP001101">
    <property type="protein sequence ID" value="ACE03675.1"/>
    <property type="molecule type" value="Genomic_DNA"/>
</dbReference>
<dbReference type="KEGG" id="cpb:Cphamn1_0719"/>
<dbReference type="HOGENOM" id="CLU_3249108_0_0_10"/>
<dbReference type="STRING" id="331678.Cphamn1_0719"/>
<name>B3ENE5_CHLPB</name>
<reference evidence="1" key="1">
    <citation type="submission" date="2008-06" db="EMBL/GenBank/DDBJ databases">
        <title>Complete sequence of Chlorobium phaeobacteroides BS1.</title>
        <authorList>
            <consortium name="US DOE Joint Genome Institute"/>
            <person name="Lucas S."/>
            <person name="Copeland A."/>
            <person name="Lapidus A."/>
            <person name="Glavina del Rio T."/>
            <person name="Dalin E."/>
            <person name="Tice H."/>
            <person name="Bruce D."/>
            <person name="Goodwin L."/>
            <person name="Pitluck S."/>
            <person name="Schmutz J."/>
            <person name="Larimer F."/>
            <person name="Land M."/>
            <person name="Hauser L."/>
            <person name="Kyrpides N."/>
            <person name="Ovchinnikova G."/>
            <person name="Li T."/>
            <person name="Liu Z."/>
            <person name="Zhao F."/>
            <person name="Overmann J."/>
            <person name="Bryant D.A."/>
            <person name="Richardson P."/>
        </authorList>
    </citation>
    <scope>NUCLEOTIDE SEQUENCE [LARGE SCALE GENOMIC DNA]</scope>
    <source>
        <strain evidence="1">BS1</strain>
    </source>
</reference>
<dbReference type="AlphaFoldDB" id="B3ENE5"/>
<proteinExistence type="predicted"/>